<proteinExistence type="predicted"/>
<reference evidence="2" key="1">
    <citation type="submission" date="2013-07" db="EMBL/GenBank/DDBJ databases">
        <title>Sub-species coevolution in mutualistic symbiosis.</title>
        <authorList>
            <person name="Murfin K."/>
            <person name="Klassen J."/>
            <person name="Lee M."/>
            <person name="Forst S."/>
            <person name="Stock P."/>
            <person name="Goodrich-Blair H."/>
        </authorList>
    </citation>
    <scope>NUCLEOTIDE SEQUENCE [LARGE SCALE GENOMIC DNA]</scope>
    <source>
        <strain evidence="2">Puntauvense</strain>
    </source>
</reference>
<evidence type="ECO:0000256" key="1">
    <source>
        <dbReference type="SAM" id="MobiDB-lite"/>
    </source>
</evidence>
<dbReference type="HOGENOM" id="CLU_195150_0_0_6"/>
<dbReference type="Proteomes" id="UP000028511">
    <property type="component" value="Unassembled WGS sequence"/>
</dbReference>
<dbReference type="AlphaFoldDB" id="A0A077N3M9"/>
<evidence type="ECO:0000313" key="2">
    <source>
        <dbReference type="EMBL" id="CDG96806.1"/>
    </source>
</evidence>
<organism evidence="2">
    <name type="scientific">Xenorhabdus bovienii str. puntauvense</name>
    <dbReference type="NCBI Taxonomy" id="1398201"/>
    <lineage>
        <taxon>Bacteria</taxon>
        <taxon>Pseudomonadati</taxon>
        <taxon>Pseudomonadota</taxon>
        <taxon>Gammaproteobacteria</taxon>
        <taxon>Enterobacterales</taxon>
        <taxon>Morganellaceae</taxon>
        <taxon>Xenorhabdus</taxon>
    </lineage>
</organism>
<feature type="compositionally biased region" description="Basic and acidic residues" evidence="1">
    <location>
        <begin position="58"/>
        <end position="67"/>
    </location>
</feature>
<gene>
    <name evidence="2" type="ORF">XBP1_2240006</name>
</gene>
<feature type="compositionally biased region" description="Polar residues" evidence="1">
    <location>
        <begin position="68"/>
        <end position="79"/>
    </location>
</feature>
<comment type="caution">
    <text evidence="2">The sequence shown here is derived from an EMBL/GenBank/DDBJ whole genome shotgun (WGS) entry which is preliminary data.</text>
</comment>
<accession>A0A077N3M9</accession>
<name>A0A077N3M9_XENBV</name>
<protein>
    <submittedName>
        <fullName evidence="2">Uncharacterized protein</fullName>
    </submittedName>
</protein>
<feature type="region of interest" description="Disordered" evidence="1">
    <location>
        <begin position="58"/>
        <end position="79"/>
    </location>
</feature>
<dbReference type="EMBL" id="CBSW010000140">
    <property type="protein sequence ID" value="CDG96806.1"/>
    <property type="molecule type" value="Genomic_DNA"/>
</dbReference>
<sequence>MSMKRHKLTDSEEKRLAEAFREYAIAMGLGPNGKLPKEVKRQIRARILGGILDDRRSASFPPKEEKTFSWSASVGNRRR</sequence>